<dbReference type="GO" id="GO:0010037">
    <property type="term" value="P:response to carbon dioxide"/>
    <property type="evidence" value="ECO:0007669"/>
    <property type="project" value="UniProtKB-ARBA"/>
</dbReference>
<dbReference type="PANTHER" id="PTHR31637">
    <property type="entry name" value="2,3-BISPHOSPHOGLYCERATE-INDEPENDENT PHOSPHOGLYCERATE MUTASE"/>
    <property type="match status" value="1"/>
</dbReference>
<dbReference type="EMBL" id="PKPP01003014">
    <property type="protein sequence ID" value="PWA71837.1"/>
    <property type="molecule type" value="Genomic_DNA"/>
</dbReference>
<dbReference type="SUPFAM" id="SSF53649">
    <property type="entry name" value="Alkaline phosphatase-like"/>
    <property type="match status" value="1"/>
</dbReference>
<dbReference type="Pfam" id="PF06415">
    <property type="entry name" value="iPGM_N"/>
    <property type="match status" value="1"/>
</dbReference>
<comment type="similarity">
    <text evidence="4">Belongs to the BPG-independent phosphoglycerate mutase family.</text>
</comment>
<feature type="binding site" evidence="13">
    <location>
        <position position="30"/>
    </location>
    <ligand>
        <name>Mn(2+)</name>
        <dbReference type="ChEBI" id="CHEBI:29035"/>
        <label>2</label>
    </ligand>
</feature>
<feature type="domain" description="BPG-independent PGAM N-terminal" evidence="15">
    <location>
        <begin position="104"/>
        <end position="324"/>
    </location>
</feature>
<evidence type="ECO:0000259" key="15">
    <source>
        <dbReference type="Pfam" id="PF06415"/>
    </source>
</evidence>
<dbReference type="Proteomes" id="UP000245207">
    <property type="component" value="Unassembled WGS sequence"/>
</dbReference>
<evidence type="ECO:0000256" key="12">
    <source>
        <dbReference type="PIRSR" id="PIRSR001492-2"/>
    </source>
</evidence>
<dbReference type="InterPro" id="IPR017850">
    <property type="entry name" value="Alkaline_phosphatase_core_sf"/>
</dbReference>
<name>A0A2U1NED2_ARTAN</name>
<dbReference type="InterPro" id="IPR006124">
    <property type="entry name" value="Metalloenzyme"/>
</dbReference>
<evidence type="ECO:0000313" key="17">
    <source>
        <dbReference type="Proteomes" id="UP000245207"/>
    </source>
</evidence>
<evidence type="ECO:0000313" key="16">
    <source>
        <dbReference type="EMBL" id="PWA71837.1"/>
    </source>
</evidence>
<evidence type="ECO:0000256" key="9">
    <source>
        <dbReference type="ARBA" id="ARBA00023211"/>
    </source>
</evidence>
<dbReference type="CDD" id="cd16010">
    <property type="entry name" value="iPGM"/>
    <property type="match status" value="1"/>
</dbReference>
<evidence type="ECO:0000256" key="7">
    <source>
        <dbReference type="ARBA" id="ARBA00022723"/>
    </source>
</evidence>
<keyword evidence="10" id="KW-0413">Isomerase</keyword>
<feature type="binding site" evidence="12">
    <location>
        <position position="215"/>
    </location>
    <ligand>
        <name>substrate</name>
    </ligand>
</feature>
<feature type="binding site" evidence="12">
    <location>
        <begin position="288"/>
        <end position="291"/>
    </location>
    <ligand>
        <name>substrate</name>
    </ligand>
</feature>
<comment type="subunit">
    <text evidence="5">Monomer.</text>
</comment>
<feature type="binding site" evidence="12">
    <location>
        <position position="363"/>
    </location>
    <ligand>
        <name>substrate</name>
    </ligand>
</feature>
<comment type="cofactor">
    <cofactor evidence="2">
        <name>Mn(2+)</name>
        <dbReference type="ChEBI" id="CHEBI:29035"/>
    </cofactor>
</comment>
<dbReference type="NCBIfam" id="TIGR01307">
    <property type="entry name" value="pgm_bpd_ind"/>
    <property type="match status" value="1"/>
</dbReference>
<dbReference type="FunFam" id="3.40.1450.10:FF:000002">
    <property type="entry name" value="2,3-bisphosphoglycerate-independent phosphoglycerate mutase"/>
    <property type="match status" value="1"/>
</dbReference>
<dbReference type="STRING" id="35608.A0A2U1NED2"/>
<feature type="binding site" evidence="13">
    <location>
        <position position="83"/>
    </location>
    <ligand>
        <name>Mn(2+)</name>
        <dbReference type="ChEBI" id="CHEBI:29035"/>
        <label>2</label>
    </ligand>
</feature>
<evidence type="ECO:0000259" key="14">
    <source>
        <dbReference type="Pfam" id="PF01676"/>
    </source>
</evidence>
<accession>A0A2U1NED2</accession>
<dbReference type="AlphaFoldDB" id="A0A2U1NED2"/>
<dbReference type="EC" id="5.4.2.12" evidence="6"/>
<evidence type="ECO:0000256" key="1">
    <source>
        <dbReference type="ARBA" id="ARBA00000370"/>
    </source>
</evidence>
<dbReference type="InterPro" id="IPR036646">
    <property type="entry name" value="PGAM_B_sf"/>
</dbReference>
<feature type="binding site" evidence="13">
    <location>
        <position position="432"/>
    </location>
    <ligand>
        <name>Mn(2+)</name>
        <dbReference type="ChEBI" id="CHEBI:29035"/>
        <label>1</label>
    </ligand>
</feature>
<feature type="domain" description="Metalloenzyme" evidence="14">
    <location>
        <begin position="23"/>
        <end position="545"/>
    </location>
</feature>
<dbReference type="SUPFAM" id="SSF64158">
    <property type="entry name" value="2,3-Bisphosphoglycerate-independent phosphoglycerate mutase, substrate-binding domain"/>
    <property type="match status" value="1"/>
</dbReference>
<gene>
    <name evidence="16" type="ORF">CTI12_AA276860</name>
</gene>
<dbReference type="UniPathway" id="UPA00109">
    <property type="reaction ID" value="UER00186"/>
</dbReference>
<dbReference type="GO" id="GO:0005737">
    <property type="term" value="C:cytoplasm"/>
    <property type="evidence" value="ECO:0007669"/>
    <property type="project" value="InterPro"/>
</dbReference>
<evidence type="ECO:0000256" key="11">
    <source>
        <dbReference type="PIRSR" id="PIRSR001492-1"/>
    </source>
</evidence>
<dbReference type="GO" id="GO:0004619">
    <property type="term" value="F:phosphoglycerate mutase activity"/>
    <property type="evidence" value="ECO:0007669"/>
    <property type="project" value="UniProtKB-EC"/>
</dbReference>
<keyword evidence="7 13" id="KW-0479">Metal-binding</keyword>
<evidence type="ECO:0000256" key="3">
    <source>
        <dbReference type="ARBA" id="ARBA00004798"/>
    </source>
</evidence>
<feature type="active site" description="Phosphoserine intermediate" evidence="11">
    <location>
        <position position="83"/>
    </location>
</feature>
<evidence type="ECO:0000256" key="6">
    <source>
        <dbReference type="ARBA" id="ARBA00012026"/>
    </source>
</evidence>
<sequence>MGSSGDKTTWKLADHPKLPKGKMIAVVVLDGWGEASPDKYNCIHVAQTPVMDSLKNSAPDRWRLVRAHGTAVGLPTDDDMGNSEVGHNALGAGRIYAQGAKLVDLALASGKIYEDEGFNYIKESFANNTLHLIGLMSDGGVHSRLDQLQLLLKGASERGAKKIRVHVLTDGRDVMDGSSVGFAETLEKDLADLRSKGIDAEVASGGGRMYVTMDRYENDWEVVKRGWDAQVLGEAPHKFKSAVEAIKKLREAPNANDQYLPPFVIVDESGKPVGPIMDGDAVVTFNFRADRMTMLAQALEYEKFDKFDRVRFPKIRYAGMLQYDGELKLPSHYLVSPPLIERTSGEYLINNGIRTFACSETVKFGHVTFFWNGNRSGYFNSELEEYVEIPSDSGITFNVQPKMKALEIGEKACEAILSRKFDQVRVNIPNGDMVGHTGDIEATVVACKAADDAVKMILDAIKEVGGIYVVTADHGNAEDMVKRNKKGEPLLDKDGKVQILTSHTLQPVPLAIGGPGLAAGVKFRKDVPNGGLANVAATVMNLHGFVAPDDYETTLIEVVD</sequence>
<dbReference type="InterPro" id="IPR005995">
    <property type="entry name" value="Pgm_bpd_ind"/>
</dbReference>
<feature type="binding site" evidence="12">
    <location>
        <position position="208"/>
    </location>
    <ligand>
        <name>substrate</name>
    </ligand>
</feature>
<comment type="pathway">
    <text evidence="3">Carbohydrate degradation; glycolysis; pyruvate from D-glyceraldehyde 3-phosphate: step 3/5.</text>
</comment>
<dbReference type="GO" id="GO:0030145">
    <property type="term" value="F:manganese ion binding"/>
    <property type="evidence" value="ECO:0007669"/>
    <property type="project" value="InterPro"/>
</dbReference>
<dbReference type="OrthoDB" id="952271at2759"/>
<proteinExistence type="inferred from homology"/>
<dbReference type="Gene3D" id="3.40.720.10">
    <property type="entry name" value="Alkaline Phosphatase, subunit A"/>
    <property type="match status" value="1"/>
</dbReference>
<feature type="binding site" evidence="12">
    <location>
        <position position="142"/>
    </location>
    <ligand>
        <name>substrate</name>
    </ligand>
</feature>
<dbReference type="Pfam" id="PF01676">
    <property type="entry name" value="Metalloenzyme"/>
    <property type="match status" value="1"/>
</dbReference>
<evidence type="ECO:0000256" key="2">
    <source>
        <dbReference type="ARBA" id="ARBA00001936"/>
    </source>
</evidence>
<dbReference type="FunFam" id="3.40.720.10:FF:000125">
    <property type="entry name" value="2,3-bisphosphoglycerate-independent phosphoglycerate mutase"/>
    <property type="match status" value="1"/>
</dbReference>
<evidence type="ECO:0000256" key="4">
    <source>
        <dbReference type="ARBA" id="ARBA00008819"/>
    </source>
</evidence>
<dbReference type="GO" id="GO:0010118">
    <property type="term" value="P:stomatal movement"/>
    <property type="evidence" value="ECO:0007669"/>
    <property type="project" value="UniProtKB-ARBA"/>
</dbReference>
<evidence type="ECO:0000256" key="13">
    <source>
        <dbReference type="PIRSR" id="PIRSR001492-3"/>
    </source>
</evidence>
<dbReference type="PANTHER" id="PTHR31637:SF10">
    <property type="entry name" value="PHOSPHOGLYCERATE MUTASE (2,3-DIPHOSPHOGLYCERATE-INDEPENDENT)"/>
    <property type="match status" value="1"/>
</dbReference>
<feature type="binding site" evidence="13">
    <location>
        <position position="436"/>
    </location>
    <ligand>
        <name>Mn(2+)</name>
        <dbReference type="ChEBI" id="CHEBI:29035"/>
        <label>1</label>
    </ligand>
</feature>
<feature type="binding site" evidence="12">
    <location>
        <begin position="172"/>
        <end position="173"/>
    </location>
    <ligand>
        <name>substrate</name>
    </ligand>
</feature>
<comment type="caution">
    <text evidence="16">The sequence shown here is derived from an EMBL/GenBank/DDBJ whole genome shotgun (WGS) entry which is preliminary data.</text>
</comment>
<dbReference type="Gene3D" id="3.40.1450.10">
    <property type="entry name" value="BPG-independent phosphoglycerate mutase, domain B"/>
    <property type="match status" value="1"/>
</dbReference>
<evidence type="ECO:0000256" key="10">
    <source>
        <dbReference type="ARBA" id="ARBA00023235"/>
    </source>
</evidence>
<organism evidence="16 17">
    <name type="scientific">Artemisia annua</name>
    <name type="common">Sweet wormwood</name>
    <dbReference type="NCBI Taxonomy" id="35608"/>
    <lineage>
        <taxon>Eukaryota</taxon>
        <taxon>Viridiplantae</taxon>
        <taxon>Streptophyta</taxon>
        <taxon>Embryophyta</taxon>
        <taxon>Tracheophyta</taxon>
        <taxon>Spermatophyta</taxon>
        <taxon>Magnoliopsida</taxon>
        <taxon>eudicotyledons</taxon>
        <taxon>Gunneridae</taxon>
        <taxon>Pentapetalae</taxon>
        <taxon>asterids</taxon>
        <taxon>campanulids</taxon>
        <taxon>Asterales</taxon>
        <taxon>Asteraceae</taxon>
        <taxon>Asteroideae</taxon>
        <taxon>Anthemideae</taxon>
        <taxon>Artemisiinae</taxon>
        <taxon>Artemisia</taxon>
    </lineage>
</organism>
<feature type="binding site" evidence="13">
    <location>
        <position position="474"/>
    </location>
    <ligand>
        <name>Mn(2+)</name>
        <dbReference type="ChEBI" id="CHEBI:29035"/>
        <label>2</label>
    </ligand>
</feature>
<dbReference type="PIRSF" id="PIRSF001492">
    <property type="entry name" value="IPGAM"/>
    <property type="match status" value="1"/>
</dbReference>
<keyword evidence="8" id="KW-0324">Glycolysis</keyword>
<comment type="catalytic activity">
    <reaction evidence="1">
        <text>(2R)-2-phosphoglycerate = (2R)-3-phosphoglycerate</text>
        <dbReference type="Rhea" id="RHEA:15901"/>
        <dbReference type="ChEBI" id="CHEBI:58272"/>
        <dbReference type="ChEBI" id="CHEBI:58289"/>
        <dbReference type="EC" id="5.4.2.12"/>
    </reaction>
</comment>
<dbReference type="GO" id="GO:0009637">
    <property type="term" value="P:response to blue light"/>
    <property type="evidence" value="ECO:0007669"/>
    <property type="project" value="UniProtKB-ARBA"/>
</dbReference>
<dbReference type="InterPro" id="IPR011258">
    <property type="entry name" value="BPG-indep_PGM_N"/>
</dbReference>
<evidence type="ECO:0000256" key="5">
    <source>
        <dbReference type="ARBA" id="ARBA00011245"/>
    </source>
</evidence>
<evidence type="ECO:0000256" key="8">
    <source>
        <dbReference type="ARBA" id="ARBA00023152"/>
    </source>
</evidence>
<keyword evidence="9 13" id="KW-0464">Manganese</keyword>
<keyword evidence="17" id="KW-1185">Reference proteome</keyword>
<feature type="binding site" evidence="13">
    <location>
        <position position="473"/>
    </location>
    <ligand>
        <name>Mn(2+)</name>
        <dbReference type="ChEBI" id="CHEBI:29035"/>
        <label>2</label>
    </ligand>
</feature>
<feature type="binding site" evidence="13">
    <location>
        <position position="503"/>
    </location>
    <ligand>
        <name>Mn(2+)</name>
        <dbReference type="ChEBI" id="CHEBI:29035"/>
        <label>1</label>
    </ligand>
</feature>
<reference evidence="16 17" key="1">
    <citation type="journal article" date="2018" name="Mol. Plant">
        <title>The genome of Artemisia annua provides insight into the evolution of Asteraceae family and artemisinin biosynthesis.</title>
        <authorList>
            <person name="Shen Q."/>
            <person name="Zhang L."/>
            <person name="Liao Z."/>
            <person name="Wang S."/>
            <person name="Yan T."/>
            <person name="Shi P."/>
            <person name="Liu M."/>
            <person name="Fu X."/>
            <person name="Pan Q."/>
            <person name="Wang Y."/>
            <person name="Lv Z."/>
            <person name="Lu X."/>
            <person name="Zhang F."/>
            <person name="Jiang W."/>
            <person name="Ma Y."/>
            <person name="Chen M."/>
            <person name="Hao X."/>
            <person name="Li L."/>
            <person name="Tang Y."/>
            <person name="Lv G."/>
            <person name="Zhou Y."/>
            <person name="Sun X."/>
            <person name="Brodelius P.E."/>
            <person name="Rose J.K.C."/>
            <person name="Tang K."/>
        </authorList>
    </citation>
    <scope>NUCLEOTIDE SEQUENCE [LARGE SCALE GENOMIC DNA]</scope>
    <source>
        <strain evidence="17">cv. Huhao1</strain>
        <tissue evidence="16">Leaf</tissue>
    </source>
</reference>
<protein>
    <recommendedName>
        <fullName evidence="6">phosphoglycerate mutase (2,3-diphosphoglycerate-independent)</fullName>
        <ecNumber evidence="6">5.4.2.12</ecNumber>
    </recommendedName>
</protein>
<dbReference type="GO" id="GO:0006096">
    <property type="term" value="P:glycolytic process"/>
    <property type="evidence" value="ECO:0007669"/>
    <property type="project" value="UniProtKB-UniPathway"/>
</dbReference>
<dbReference type="GO" id="GO:0006007">
    <property type="term" value="P:glucose catabolic process"/>
    <property type="evidence" value="ECO:0007669"/>
    <property type="project" value="InterPro"/>
</dbReference>